<dbReference type="InterPro" id="IPR036844">
    <property type="entry name" value="Hint_dom_sf"/>
</dbReference>
<dbReference type="PROSITE" id="PS50817">
    <property type="entry name" value="INTEIN_N_TER"/>
    <property type="match status" value="1"/>
</dbReference>
<reference evidence="2" key="1">
    <citation type="journal article" date="2020" name="Nature">
        <title>Giant virus diversity and host interactions through global metagenomics.</title>
        <authorList>
            <person name="Schulz F."/>
            <person name="Roux S."/>
            <person name="Paez-Espino D."/>
            <person name="Jungbluth S."/>
            <person name="Walsh D.A."/>
            <person name="Denef V.J."/>
            <person name="McMahon K.D."/>
            <person name="Konstantinidis K.T."/>
            <person name="Eloe-Fadrosh E.A."/>
            <person name="Kyrpides N.C."/>
            <person name="Woyke T."/>
        </authorList>
    </citation>
    <scope>NUCLEOTIDE SEQUENCE</scope>
    <source>
        <strain evidence="2">GVMAG-M-3300020185-33</strain>
    </source>
</reference>
<keyword evidence="1" id="KW-0812">Transmembrane</keyword>
<feature type="transmembrane region" description="Helical" evidence="1">
    <location>
        <begin position="75"/>
        <end position="99"/>
    </location>
</feature>
<dbReference type="AlphaFoldDB" id="A0A6C0C3X4"/>
<keyword evidence="1" id="KW-1133">Transmembrane helix</keyword>
<evidence type="ECO:0000256" key="1">
    <source>
        <dbReference type="SAM" id="Phobius"/>
    </source>
</evidence>
<sequence length="274" mass="31144">MKNIKKEWPLYRCNPMMMPFAGQFGFDPMKNFAHCVTKMQSNSMGFFLQPIHYMVSMMGNLGKDLMESINMVRHVVAYIRGMVGNIVGDIFGVLMNLIIQIQTMLIKIKDLASKLVGVMTAAMYIMGTSMKLGESIIAGPIGGILRTLCFKGTTPITLKSGKRVFIKDIRLGDTLVNGTSVIGTLKLKGDKSNPYYKIWSHELGDYIYVTGEHRILPNDKKNVCKMDDTFENYIKICSYDKAEKTNTYESELYCLITSTHRIPIGEYTFWDWED</sequence>
<dbReference type="GO" id="GO:0016539">
    <property type="term" value="P:intein-mediated protein splicing"/>
    <property type="evidence" value="ECO:0007669"/>
    <property type="project" value="InterPro"/>
</dbReference>
<dbReference type="EMBL" id="MN739334">
    <property type="protein sequence ID" value="QHS99022.1"/>
    <property type="molecule type" value="Genomic_DNA"/>
</dbReference>
<protein>
    <recommendedName>
        <fullName evidence="3">Hedgehog/Intein (Hint) domain-containing protein</fullName>
    </recommendedName>
</protein>
<name>A0A6C0C3X4_9ZZZZ</name>
<organism evidence="2">
    <name type="scientific">viral metagenome</name>
    <dbReference type="NCBI Taxonomy" id="1070528"/>
    <lineage>
        <taxon>unclassified sequences</taxon>
        <taxon>metagenomes</taxon>
        <taxon>organismal metagenomes</taxon>
    </lineage>
</organism>
<proteinExistence type="predicted"/>
<dbReference type="SUPFAM" id="SSF51294">
    <property type="entry name" value="Hedgehog/intein (Hint) domain"/>
    <property type="match status" value="1"/>
</dbReference>
<dbReference type="InterPro" id="IPR006141">
    <property type="entry name" value="Intein_N"/>
</dbReference>
<evidence type="ECO:0000313" key="2">
    <source>
        <dbReference type="EMBL" id="QHS99022.1"/>
    </source>
</evidence>
<keyword evidence="1" id="KW-0472">Membrane</keyword>
<accession>A0A6C0C3X4</accession>
<evidence type="ECO:0008006" key="3">
    <source>
        <dbReference type="Google" id="ProtNLM"/>
    </source>
</evidence>